<evidence type="ECO:0000256" key="12">
    <source>
        <dbReference type="ARBA" id="ARBA00022840"/>
    </source>
</evidence>
<keyword evidence="9 19" id="KW-0479">Metal-binding</keyword>
<keyword evidence="11" id="KW-0999">Mitochondrion inner membrane</keyword>
<evidence type="ECO:0000256" key="6">
    <source>
        <dbReference type="ARBA" id="ARBA00022490"/>
    </source>
</evidence>
<comment type="cofactor">
    <cofactor evidence="17">
        <name>a monovalent cation</name>
        <dbReference type="ChEBI" id="CHEBI:60242"/>
    </cofactor>
    <text evidence="17">A monovalent cation.</text>
</comment>
<comment type="similarity">
    <text evidence="5 17">Belongs to the folylpolyglutamate synthase family.</text>
</comment>
<evidence type="ECO:0000256" key="13">
    <source>
        <dbReference type="ARBA" id="ARBA00022842"/>
    </source>
</evidence>
<comment type="pathway">
    <text evidence="4 17">Cofactor biosynthesis; tetrahydrofolylpolyglutamate biosynthesis.</text>
</comment>
<organism evidence="20 21">
    <name type="scientific">Taphrina deformans (strain PYCC 5710 / ATCC 11124 / CBS 356.35 / IMI 108563 / JCM 9778 / NBRC 8474)</name>
    <name type="common">Peach leaf curl fungus</name>
    <name type="synonym">Lalaria deformans</name>
    <dbReference type="NCBI Taxonomy" id="1097556"/>
    <lineage>
        <taxon>Eukaryota</taxon>
        <taxon>Fungi</taxon>
        <taxon>Dikarya</taxon>
        <taxon>Ascomycota</taxon>
        <taxon>Taphrinomycotina</taxon>
        <taxon>Taphrinomycetes</taxon>
        <taxon>Taphrinales</taxon>
        <taxon>Taphrinaceae</taxon>
        <taxon>Taphrina</taxon>
    </lineage>
</organism>
<dbReference type="VEuPathDB" id="FungiDB:TAPDE_005537"/>
<dbReference type="PANTHER" id="PTHR11136">
    <property type="entry name" value="FOLYLPOLYGLUTAMATE SYNTHASE-RELATED"/>
    <property type="match status" value="1"/>
</dbReference>
<keyword evidence="15" id="KW-0472">Membrane</keyword>
<dbReference type="InterPro" id="IPR023600">
    <property type="entry name" value="Folylpolyglutamate_synth_euk"/>
</dbReference>
<evidence type="ECO:0000256" key="15">
    <source>
        <dbReference type="ARBA" id="ARBA00023136"/>
    </source>
</evidence>
<keyword evidence="12 18" id="KW-0067">ATP-binding</keyword>
<evidence type="ECO:0000256" key="1">
    <source>
        <dbReference type="ARBA" id="ARBA00004273"/>
    </source>
</evidence>
<dbReference type="GO" id="GO:0005829">
    <property type="term" value="C:cytosol"/>
    <property type="evidence" value="ECO:0007669"/>
    <property type="project" value="TreeGrafter"/>
</dbReference>
<dbReference type="InterPro" id="IPR036565">
    <property type="entry name" value="Mur-like_cat_sf"/>
</dbReference>
<sequence length="469" mass="51740">MSARSYTDSISDLNSLQSNAATINALRASGKMNQNAIGEMRDWVAKAGVAQSDIDELKVIHIAGTKGKGSTAAMVASILSNYRLAYGKTPRIGLYTSPHLKSVRERIQIDGEPLPKEEWTEYFYDVWDTLDKHGSAKPVYFRFLTILAFHAFRQECVDVVVLECGVGGEHDSTNIISEPVVSGITSLGIDHVHVLGRTIEEIAWHKAGIFKKDCPAFTVEQGEKAMDVLRTRAQAIGVSSFEVIPVTPALSSVKLGLNGDFQRSNASLAIALANEYLKTQGVDENLSVRLPEEFITGLEQVKWPGRCERRQIDNVEWCLDGGHTSESLALTGEWYGSIPESVNRHYLIFNQQSRDSTALLQDLHDSLPNHSEFRKVIFCTNKTYQVSGYSSELTSINNASDAVDALDVQRALARKWHDMTDQEAIVVTSIEEALNVVRDDCGRHASRCLVTGSLHLVGGVMTVLDDKQT</sequence>
<dbReference type="GO" id="GO:0006730">
    <property type="term" value="P:one-carbon metabolic process"/>
    <property type="evidence" value="ECO:0007669"/>
    <property type="project" value="UniProtKB-KW"/>
</dbReference>
<dbReference type="PIRSF" id="PIRSF038895">
    <property type="entry name" value="FPGS"/>
    <property type="match status" value="1"/>
</dbReference>
<reference evidence="20 21" key="1">
    <citation type="journal article" date="2013" name="MBio">
        <title>Genome sequencing of the plant pathogen Taphrina deformans, the causal agent of peach leaf curl.</title>
        <authorList>
            <person name="Cisse O.H."/>
            <person name="Almeida J.M.G.C.F."/>
            <person name="Fonseca A."/>
            <person name="Kumar A.A."/>
            <person name="Salojaervi J."/>
            <person name="Overmyer K."/>
            <person name="Hauser P.M."/>
            <person name="Pagni M."/>
        </authorList>
    </citation>
    <scope>NUCLEOTIDE SEQUENCE [LARGE SCALE GENOMIC DNA]</scope>
    <source>
        <strain evidence="21">PYCC 5710 / ATCC 11124 / CBS 356.35 / IMI 108563 / JCM 9778 / NBRC 8474</strain>
    </source>
</reference>
<accession>R4XKI8</accession>
<dbReference type="SUPFAM" id="SSF53623">
    <property type="entry name" value="MurD-like peptide ligases, catalytic domain"/>
    <property type="match status" value="1"/>
</dbReference>
<evidence type="ECO:0000256" key="18">
    <source>
        <dbReference type="PIRSR" id="PIRSR038895-1"/>
    </source>
</evidence>
<dbReference type="NCBIfam" id="TIGR01499">
    <property type="entry name" value="folC"/>
    <property type="match status" value="1"/>
</dbReference>
<keyword evidence="7 17" id="KW-0554">One-carbon metabolism</keyword>
<keyword evidence="10 18" id="KW-0547">Nucleotide-binding</keyword>
<dbReference type="PROSITE" id="PS01012">
    <property type="entry name" value="FOLYLPOLYGLU_SYNT_2"/>
    <property type="match status" value="1"/>
</dbReference>
<evidence type="ECO:0000256" key="3">
    <source>
        <dbReference type="ARBA" id="ARBA00004496"/>
    </source>
</evidence>
<dbReference type="FunFam" id="3.40.1190.10:FF:000009">
    <property type="entry name" value="Folylpolyglutamate synthase"/>
    <property type="match status" value="1"/>
</dbReference>
<dbReference type="PANTHER" id="PTHR11136:SF5">
    <property type="entry name" value="FOLYLPOLYGLUTAMATE SYNTHASE, MITOCHONDRIAL"/>
    <property type="match status" value="1"/>
</dbReference>
<evidence type="ECO:0000256" key="11">
    <source>
        <dbReference type="ARBA" id="ARBA00022792"/>
    </source>
</evidence>
<feature type="binding site" evidence="18">
    <location>
        <position position="320"/>
    </location>
    <ligand>
        <name>ATP</name>
        <dbReference type="ChEBI" id="CHEBI:30616"/>
    </ligand>
</feature>
<dbReference type="Gene3D" id="3.40.1190.10">
    <property type="entry name" value="Mur-like, catalytic domain"/>
    <property type="match status" value="1"/>
</dbReference>
<proteinExistence type="inferred from homology"/>
<dbReference type="InterPro" id="IPR001645">
    <property type="entry name" value="Folylpolyglutamate_synth"/>
</dbReference>
<dbReference type="GO" id="GO:0005759">
    <property type="term" value="C:mitochondrial matrix"/>
    <property type="evidence" value="ECO:0007669"/>
    <property type="project" value="UniProtKB-SubCell"/>
</dbReference>
<gene>
    <name evidence="20" type="ORF">TAPDE_005537</name>
</gene>
<evidence type="ECO:0000313" key="20">
    <source>
        <dbReference type="EMBL" id="CCG84969.1"/>
    </source>
</evidence>
<protein>
    <recommendedName>
        <fullName evidence="17">Folylpolyglutamate synthase</fullName>
        <ecNumber evidence="17">6.3.2.17</ecNumber>
    </recommendedName>
    <alternativeName>
        <fullName evidence="17">Folylpoly-gamma-glutamate synthetase</fullName>
    </alternativeName>
    <alternativeName>
        <fullName evidence="17">Tetrahydrofolylpolyglutamate synthase</fullName>
    </alternativeName>
</protein>
<dbReference type="SUPFAM" id="SSF53244">
    <property type="entry name" value="MurD-like peptide ligases, peptide-binding domain"/>
    <property type="match status" value="1"/>
</dbReference>
<keyword evidence="13 19" id="KW-0460">Magnesium</keyword>
<dbReference type="Proteomes" id="UP000013776">
    <property type="component" value="Unassembled WGS sequence"/>
</dbReference>
<keyword evidence="14" id="KW-0496">Mitochondrion</keyword>
<dbReference type="AlphaFoldDB" id="R4XKI8"/>
<evidence type="ECO:0000313" key="21">
    <source>
        <dbReference type="Proteomes" id="UP000013776"/>
    </source>
</evidence>
<dbReference type="GO" id="GO:0005743">
    <property type="term" value="C:mitochondrial inner membrane"/>
    <property type="evidence" value="ECO:0007669"/>
    <property type="project" value="UniProtKB-SubCell"/>
</dbReference>
<evidence type="ECO:0000256" key="5">
    <source>
        <dbReference type="ARBA" id="ARBA00008276"/>
    </source>
</evidence>
<evidence type="ECO:0000256" key="10">
    <source>
        <dbReference type="ARBA" id="ARBA00022741"/>
    </source>
</evidence>
<comment type="caution">
    <text evidence="20">The sequence shown here is derived from an EMBL/GenBank/DDBJ whole genome shotgun (WGS) entry which is preliminary data.</text>
</comment>
<dbReference type="eggNOG" id="KOG2525">
    <property type="taxonomic scope" value="Eukaryota"/>
</dbReference>
<evidence type="ECO:0000256" key="19">
    <source>
        <dbReference type="PIRSR" id="PIRSR038895-2"/>
    </source>
</evidence>
<name>R4XKI8_TAPDE</name>
<feature type="binding site" evidence="18">
    <location>
        <position position="306"/>
    </location>
    <ligand>
        <name>ATP</name>
        <dbReference type="ChEBI" id="CHEBI:30616"/>
    </ligand>
</feature>
<dbReference type="EMBL" id="CAHR02000365">
    <property type="protein sequence ID" value="CCG84969.1"/>
    <property type="molecule type" value="Genomic_DNA"/>
</dbReference>
<evidence type="ECO:0000256" key="2">
    <source>
        <dbReference type="ARBA" id="ARBA00004305"/>
    </source>
</evidence>
<evidence type="ECO:0000256" key="14">
    <source>
        <dbReference type="ARBA" id="ARBA00023128"/>
    </source>
</evidence>
<evidence type="ECO:0000256" key="9">
    <source>
        <dbReference type="ARBA" id="ARBA00022723"/>
    </source>
</evidence>
<evidence type="ECO:0000256" key="17">
    <source>
        <dbReference type="PIRNR" id="PIRNR038895"/>
    </source>
</evidence>
<comment type="function">
    <text evidence="17">Catalyzes conversion of folates to polyglutamate derivatives allowing concentration of folate compounds in the cell and the intracellular retention of these cofactors, which are important substrates for most of the folate-dependent enzymes that are involved in one-carbon transfer reactions involved in purine, pyrimidine and amino acid synthesis.</text>
</comment>
<dbReference type="STRING" id="1097556.R4XKI8"/>
<feature type="binding site" evidence="19">
    <location>
        <position position="191"/>
    </location>
    <ligand>
        <name>Mg(2+)</name>
        <dbReference type="ChEBI" id="CHEBI:18420"/>
        <label>1</label>
    </ligand>
</feature>
<dbReference type="UniPathway" id="UPA00850"/>
<evidence type="ECO:0000256" key="16">
    <source>
        <dbReference type="ARBA" id="ARBA00047493"/>
    </source>
</evidence>
<keyword evidence="8 17" id="KW-0436">Ligase</keyword>
<feature type="binding site" evidence="19">
    <location>
        <position position="97"/>
    </location>
    <ligand>
        <name>Mg(2+)</name>
        <dbReference type="ChEBI" id="CHEBI:18420"/>
        <label>1</label>
    </ligand>
</feature>
<evidence type="ECO:0000256" key="7">
    <source>
        <dbReference type="ARBA" id="ARBA00022563"/>
    </source>
</evidence>
<feature type="binding site" evidence="19">
    <location>
        <position position="163"/>
    </location>
    <ligand>
        <name>Mg(2+)</name>
        <dbReference type="ChEBI" id="CHEBI:18420"/>
        <label>1</label>
    </ligand>
</feature>
<dbReference type="OrthoDB" id="5212574at2759"/>
<comment type="catalytic activity">
    <reaction evidence="16 17">
        <text>(6S)-5,6,7,8-tetrahydrofolyl-(gamma-L-Glu)(n) + L-glutamate + ATP = (6S)-5,6,7,8-tetrahydrofolyl-(gamma-L-Glu)(n+1) + ADP + phosphate + H(+)</text>
        <dbReference type="Rhea" id="RHEA:10580"/>
        <dbReference type="Rhea" id="RHEA-COMP:14738"/>
        <dbReference type="Rhea" id="RHEA-COMP:14740"/>
        <dbReference type="ChEBI" id="CHEBI:15378"/>
        <dbReference type="ChEBI" id="CHEBI:29985"/>
        <dbReference type="ChEBI" id="CHEBI:30616"/>
        <dbReference type="ChEBI" id="CHEBI:43474"/>
        <dbReference type="ChEBI" id="CHEBI:141005"/>
        <dbReference type="ChEBI" id="CHEBI:456216"/>
        <dbReference type="EC" id="6.3.2.17"/>
    </reaction>
</comment>
<keyword evidence="6" id="KW-0963">Cytoplasm</keyword>
<dbReference type="InterPro" id="IPR036615">
    <property type="entry name" value="Mur_ligase_C_dom_sf"/>
</dbReference>
<dbReference type="InterPro" id="IPR018109">
    <property type="entry name" value="Folylpolyglutamate_synth_CS"/>
</dbReference>
<dbReference type="EC" id="6.3.2.17" evidence="17"/>
<dbReference type="GO" id="GO:0004326">
    <property type="term" value="F:tetrahydrofolylpolyglutamate synthase activity"/>
    <property type="evidence" value="ECO:0007669"/>
    <property type="project" value="UniProtKB-EC"/>
</dbReference>
<keyword evidence="21" id="KW-1185">Reference proteome</keyword>
<evidence type="ECO:0000256" key="8">
    <source>
        <dbReference type="ARBA" id="ARBA00022598"/>
    </source>
</evidence>
<comment type="subcellular location">
    <subcellularLocation>
        <location evidence="3">Cytoplasm</location>
    </subcellularLocation>
    <subcellularLocation>
        <location evidence="1">Mitochondrion inner membrane</location>
    </subcellularLocation>
    <subcellularLocation>
        <location evidence="2">Mitochondrion matrix</location>
    </subcellularLocation>
</comment>
<dbReference type="GO" id="GO:0005524">
    <property type="term" value="F:ATP binding"/>
    <property type="evidence" value="ECO:0007669"/>
    <property type="project" value="UniProtKB-KW"/>
</dbReference>
<dbReference type="Gene3D" id="3.90.190.20">
    <property type="entry name" value="Mur ligase, C-terminal domain"/>
    <property type="match status" value="1"/>
</dbReference>
<dbReference type="GO" id="GO:0046872">
    <property type="term" value="F:metal ion binding"/>
    <property type="evidence" value="ECO:0007669"/>
    <property type="project" value="UniProtKB-KW"/>
</dbReference>
<evidence type="ECO:0000256" key="4">
    <source>
        <dbReference type="ARBA" id="ARBA00005150"/>
    </source>
</evidence>